<dbReference type="EMBL" id="CPXJ01000010">
    <property type="protein sequence ID" value="CND38880.1"/>
    <property type="molecule type" value="Genomic_DNA"/>
</dbReference>
<evidence type="ECO:0000313" key="1">
    <source>
        <dbReference type="EMBL" id="CND38880.1"/>
    </source>
</evidence>
<sequence length="40" mass="4410">MSKTSFDTLCEQTPTLTISDNRGLAIRALAYNRIHTSDAP</sequence>
<accession>A0ABP1Y320</accession>
<proteinExistence type="predicted"/>
<protein>
    <submittedName>
        <fullName evidence="1">Insecticidal toxin complex</fullName>
    </submittedName>
</protein>
<keyword evidence="2" id="KW-1185">Reference proteome</keyword>
<dbReference type="Proteomes" id="UP000041601">
    <property type="component" value="Unassembled WGS sequence"/>
</dbReference>
<comment type="caution">
    <text evidence="1">The sequence shown here is derived from an EMBL/GenBank/DDBJ whole genome shotgun (WGS) entry which is preliminary data.</text>
</comment>
<evidence type="ECO:0000313" key="2">
    <source>
        <dbReference type="Proteomes" id="UP000041601"/>
    </source>
</evidence>
<name>A0ABP1Y320_YEREN</name>
<gene>
    <name evidence="1" type="ORF">ERS137959_01040</name>
</gene>
<organism evidence="1 2">
    <name type="scientific">Yersinia enterocolitica</name>
    <dbReference type="NCBI Taxonomy" id="630"/>
    <lineage>
        <taxon>Bacteria</taxon>
        <taxon>Pseudomonadati</taxon>
        <taxon>Pseudomonadota</taxon>
        <taxon>Gammaproteobacteria</taxon>
        <taxon>Enterobacterales</taxon>
        <taxon>Yersiniaceae</taxon>
        <taxon>Yersinia</taxon>
    </lineage>
</organism>
<reference evidence="1 2" key="1">
    <citation type="submission" date="2015-03" db="EMBL/GenBank/DDBJ databases">
        <authorList>
            <consortium name="Pathogen Informatics"/>
            <person name="Murphy D."/>
        </authorList>
    </citation>
    <scope>NUCLEOTIDE SEQUENCE [LARGE SCALE GENOMIC DNA]</scope>
    <source>
        <strain evidence="1 2">IP05342</strain>
    </source>
</reference>